<evidence type="ECO:0000256" key="1">
    <source>
        <dbReference type="SAM" id="MobiDB-lite"/>
    </source>
</evidence>
<dbReference type="GO" id="GO:0005524">
    <property type="term" value="F:ATP binding"/>
    <property type="evidence" value="ECO:0007669"/>
    <property type="project" value="InterPro"/>
</dbReference>
<dbReference type="SUPFAM" id="SSF52540">
    <property type="entry name" value="P-loop containing nucleoside triphosphate hydrolases"/>
    <property type="match status" value="1"/>
</dbReference>
<dbReference type="GO" id="GO:0003677">
    <property type="term" value="F:DNA binding"/>
    <property type="evidence" value="ECO:0007669"/>
    <property type="project" value="InterPro"/>
</dbReference>
<accession>A0A914CG84</accession>
<proteinExistence type="predicted"/>
<dbReference type="GO" id="GO:0005829">
    <property type="term" value="C:cytosol"/>
    <property type="evidence" value="ECO:0007669"/>
    <property type="project" value="TreeGrafter"/>
</dbReference>
<dbReference type="Gene3D" id="3.40.50.300">
    <property type="entry name" value="P-loop containing nucleotide triphosphate hydrolases"/>
    <property type="match status" value="2"/>
</dbReference>
<dbReference type="GO" id="GO:0016787">
    <property type="term" value="F:hydrolase activity"/>
    <property type="evidence" value="ECO:0007669"/>
    <property type="project" value="InterPro"/>
</dbReference>
<dbReference type="InterPro" id="IPR027417">
    <property type="entry name" value="P-loop_NTPase"/>
</dbReference>
<evidence type="ECO:0000313" key="4">
    <source>
        <dbReference type="WBParaSite" id="ACRNAN_scaffold10275.g33040.t1"/>
    </source>
</evidence>
<keyword evidence="3" id="KW-1185">Reference proteome</keyword>
<reference evidence="4" key="1">
    <citation type="submission" date="2022-11" db="UniProtKB">
        <authorList>
            <consortium name="WormBaseParasite"/>
        </authorList>
    </citation>
    <scope>IDENTIFICATION</scope>
</reference>
<dbReference type="WBParaSite" id="ACRNAN_scaffold10275.g33040.t1">
    <property type="protein sequence ID" value="ACRNAN_scaffold10275.g33040.t1"/>
    <property type="gene ID" value="ACRNAN_scaffold10275.g33040"/>
</dbReference>
<dbReference type="Proteomes" id="UP000887540">
    <property type="component" value="Unplaced"/>
</dbReference>
<dbReference type="PROSITE" id="PS51192">
    <property type="entry name" value="HELICASE_ATP_BIND_1"/>
    <property type="match status" value="1"/>
</dbReference>
<evidence type="ECO:0000259" key="2">
    <source>
        <dbReference type="PROSITE" id="PS51192"/>
    </source>
</evidence>
<evidence type="ECO:0000313" key="3">
    <source>
        <dbReference type="Proteomes" id="UP000887540"/>
    </source>
</evidence>
<dbReference type="AlphaFoldDB" id="A0A914CG84"/>
<dbReference type="Pfam" id="PF04851">
    <property type="entry name" value="ResIII"/>
    <property type="match status" value="1"/>
</dbReference>
<dbReference type="PANTHER" id="PTHR47396:SF1">
    <property type="entry name" value="ATP-DEPENDENT HELICASE IRC3-RELATED"/>
    <property type="match status" value="1"/>
</dbReference>
<dbReference type="InterPro" id="IPR006935">
    <property type="entry name" value="Helicase/UvrB_N"/>
</dbReference>
<dbReference type="InterPro" id="IPR050742">
    <property type="entry name" value="Helicase_Restrict-Modif_Enz"/>
</dbReference>
<dbReference type="PANTHER" id="PTHR47396">
    <property type="entry name" value="TYPE I RESTRICTION ENZYME ECOKI R PROTEIN"/>
    <property type="match status" value="1"/>
</dbReference>
<feature type="compositionally biased region" description="Acidic residues" evidence="1">
    <location>
        <begin position="455"/>
        <end position="498"/>
    </location>
</feature>
<sequence>MINILKAELSAYKENKSQETTLYYYQIEAVLEAYKYYDLNSLPTKELPIIVAPTGSGKSGIVTMLPYALGSRKVLILTPSSTISKQLADDFGFGVQTYNESFFAKAKIVSDPKNLESVLETGEVIKATKKIKANQMHWANLVIANAHKFTREGNRILMEIKGADGKILKLENPVSVFETFDTVIVDEAHHYPAKIWRLIIEEFKNKKIVFLTATPRKNPKKQEEGKKTYKIIHEIQKSEVEGKTIRKSDFFDDFKWTWSNDDELIQRMYAEIKGFLSQHNKLDNSIEHQAMVLVNRKAEARQYSEHLNKIEPQIATYCTSMESAKVKKDSQESKKESKKKKPIKDSSKINEKNFTNGKHQIMFVCGKLIEGYSNSKVSVCVILRNVRSTIMFTQFVGRCLRLNEKRKEDNIAKQTQEVTAQILSLKRHDQYRMWGWYTTGKFPRRPKKVKLPSSDELEKEISDEEETDDDENEEPDLESAGESETESYEETSEEEMDE</sequence>
<feature type="domain" description="Helicase ATP-binding" evidence="2">
    <location>
        <begin position="39"/>
        <end position="233"/>
    </location>
</feature>
<dbReference type="SMART" id="SM00487">
    <property type="entry name" value="DEXDc"/>
    <property type="match status" value="1"/>
</dbReference>
<dbReference type="InterPro" id="IPR014001">
    <property type="entry name" value="Helicase_ATP-bd"/>
</dbReference>
<organism evidence="3 4">
    <name type="scientific">Acrobeloides nanus</name>
    <dbReference type="NCBI Taxonomy" id="290746"/>
    <lineage>
        <taxon>Eukaryota</taxon>
        <taxon>Metazoa</taxon>
        <taxon>Ecdysozoa</taxon>
        <taxon>Nematoda</taxon>
        <taxon>Chromadorea</taxon>
        <taxon>Rhabditida</taxon>
        <taxon>Tylenchina</taxon>
        <taxon>Cephalobomorpha</taxon>
        <taxon>Cephaloboidea</taxon>
        <taxon>Cephalobidae</taxon>
        <taxon>Acrobeloides</taxon>
    </lineage>
</organism>
<feature type="compositionally biased region" description="Basic and acidic residues" evidence="1">
    <location>
        <begin position="326"/>
        <end position="335"/>
    </location>
</feature>
<feature type="region of interest" description="Disordered" evidence="1">
    <location>
        <begin position="326"/>
        <end position="351"/>
    </location>
</feature>
<protein>
    <submittedName>
        <fullName evidence="4">Helicase ATP-binding domain-containing protein</fullName>
    </submittedName>
</protein>
<name>A0A914CG84_9BILA</name>
<feature type="region of interest" description="Disordered" evidence="1">
    <location>
        <begin position="445"/>
        <end position="498"/>
    </location>
</feature>